<protein>
    <submittedName>
        <fullName evidence="1">Uncharacterized protein</fullName>
    </submittedName>
</protein>
<reference evidence="1" key="1">
    <citation type="journal article" date="2015" name="Nature">
        <title>Complex archaea that bridge the gap between prokaryotes and eukaryotes.</title>
        <authorList>
            <person name="Spang A."/>
            <person name="Saw J.H."/>
            <person name="Jorgensen S.L."/>
            <person name="Zaremba-Niedzwiedzka K."/>
            <person name="Martijn J."/>
            <person name="Lind A.E."/>
            <person name="van Eijk R."/>
            <person name="Schleper C."/>
            <person name="Guy L."/>
            <person name="Ettema T.J."/>
        </authorList>
    </citation>
    <scope>NUCLEOTIDE SEQUENCE</scope>
</reference>
<gene>
    <name evidence="1" type="ORF">LCGC14_0610610</name>
</gene>
<proteinExistence type="predicted"/>
<comment type="caution">
    <text evidence="1">The sequence shown here is derived from an EMBL/GenBank/DDBJ whole genome shotgun (WGS) entry which is preliminary data.</text>
</comment>
<feature type="non-terminal residue" evidence="1">
    <location>
        <position position="266"/>
    </location>
</feature>
<accession>A0A0F9RS35</accession>
<dbReference type="AlphaFoldDB" id="A0A0F9RS35"/>
<name>A0A0F9RS35_9ZZZZ</name>
<evidence type="ECO:0000313" key="1">
    <source>
        <dbReference type="EMBL" id="KKN52667.1"/>
    </source>
</evidence>
<sequence length="266" mass="28055">MKKLLLSLALLVGLAFPASATEVSVCSPVVDPVQVGAVLYDCDPTLTLDFNFATDRSLQGRRGPTLTYSGGNNGTYFDSAGVLQTSGTNEARFTHDPATGASLGLLIEEARTNLLLQSEDFSTTWVDSAVTPVGISTNTTVAPDGNTTADTLTDDSAVNFEGLEQAITVANNSTPWTATVYIKKDSDETRFSELQIKLTGGTLQRVNVSLNTSTGAILERASTGTTVVSVQDAGDYWRLRVTVDNNSTGNVTLEVFLFPAAGNTLG</sequence>
<dbReference type="EMBL" id="LAZR01001010">
    <property type="protein sequence ID" value="KKN52667.1"/>
    <property type="molecule type" value="Genomic_DNA"/>
</dbReference>
<organism evidence="1">
    <name type="scientific">marine sediment metagenome</name>
    <dbReference type="NCBI Taxonomy" id="412755"/>
    <lineage>
        <taxon>unclassified sequences</taxon>
        <taxon>metagenomes</taxon>
        <taxon>ecological metagenomes</taxon>
    </lineage>
</organism>